<protein>
    <submittedName>
        <fullName evidence="2">Uncharacterized protein</fullName>
    </submittedName>
</protein>
<reference evidence="2" key="1">
    <citation type="journal article" date="2020" name="Nature">
        <title>Giant virus diversity and host interactions through global metagenomics.</title>
        <authorList>
            <person name="Schulz F."/>
            <person name="Roux S."/>
            <person name="Paez-Espino D."/>
            <person name="Jungbluth S."/>
            <person name="Walsh D.A."/>
            <person name="Denef V.J."/>
            <person name="McMahon K.D."/>
            <person name="Konstantinidis K.T."/>
            <person name="Eloe-Fadrosh E.A."/>
            <person name="Kyrpides N.C."/>
            <person name="Woyke T."/>
        </authorList>
    </citation>
    <scope>NUCLEOTIDE SEQUENCE</scope>
    <source>
        <strain evidence="2">GVMAG-M-3300009187-29</strain>
    </source>
</reference>
<feature type="compositionally biased region" description="Basic residues" evidence="1">
    <location>
        <begin position="178"/>
        <end position="205"/>
    </location>
</feature>
<organism evidence="2">
    <name type="scientific">viral metagenome</name>
    <dbReference type="NCBI Taxonomy" id="1070528"/>
    <lineage>
        <taxon>unclassified sequences</taxon>
        <taxon>metagenomes</taxon>
        <taxon>organismal metagenomes</taxon>
    </lineage>
</organism>
<sequence>MVIVSAVLIDKKNVPTHKLMVTTTPKIKDKVKIRISDYNSYTETELTRGAWLNDNNDHTEVDSKDFYDFVNFVNNLEDGDVKELTIKDGFIKNEGIVIGTLGEISKGKTSNAAPIEHYSGKMVFNENEDENSGRYKLVTKFKAEAKALSEARDVADTKKKEHDDRSVVRYPWNDKNMGGKRRKTKSKNKTKRNTRRGSSRRSRIK</sequence>
<proteinExistence type="predicted"/>
<accession>A0A6C0B2J9</accession>
<evidence type="ECO:0000313" key="2">
    <source>
        <dbReference type="EMBL" id="QHS86455.1"/>
    </source>
</evidence>
<dbReference type="AlphaFoldDB" id="A0A6C0B2J9"/>
<evidence type="ECO:0000256" key="1">
    <source>
        <dbReference type="SAM" id="MobiDB-lite"/>
    </source>
</evidence>
<feature type="region of interest" description="Disordered" evidence="1">
    <location>
        <begin position="150"/>
        <end position="205"/>
    </location>
</feature>
<dbReference type="EMBL" id="MN739055">
    <property type="protein sequence ID" value="QHS86455.1"/>
    <property type="molecule type" value="Genomic_DNA"/>
</dbReference>
<feature type="compositionally biased region" description="Basic and acidic residues" evidence="1">
    <location>
        <begin position="150"/>
        <end position="167"/>
    </location>
</feature>
<name>A0A6C0B2J9_9ZZZZ</name>